<gene>
    <name evidence="2" type="ORF">JYZ213_LOCUS33190</name>
    <name evidence="3" type="ORF">OXD698_LOCUS4087</name>
</gene>
<feature type="coiled-coil region" evidence="1">
    <location>
        <begin position="332"/>
        <end position="371"/>
    </location>
</feature>
<dbReference type="EMBL" id="CAJNOG010000619">
    <property type="protein sequence ID" value="CAF1317118.1"/>
    <property type="molecule type" value="Genomic_DNA"/>
</dbReference>
<feature type="coiled-coil region" evidence="1">
    <location>
        <begin position="180"/>
        <end position="207"/>
    </location>
</feature>
<evidence type="ECO:0000313" key="4">
    <source>
        <dbReference type="Proteomes" id="UP000663845"/>
    </source>
</evidence>
<evidence type="ECO:0000256" key="1">
    <source>
        <dbReference type="SAM" id="Coils"/>
    </source>
</evidence>
<dbReference type="EMBL" id="CAJOAZ010000151">
    <property type="protein sequence ID" value="CAF3554244.1"/>
    <property type="molecule type" value="Genomic_DNA"/>
</dbReference>
<organism evidence="2 4">
    <name type="scientific">Adineta steineri</name>
    <dbReference type="NCBI Taxonomy" id="433720"/>
    <lineage>
        <taxon>Eukaryota</taxon>
        <taxon>Metazoa</taxon>
        <taxon>Spiralia</taxon>
        <taxon>Gnathifera</taxon>
        <taxon>Rotifera</taxon>
        <taxon>Eurotatoria</taxon>
        <taxon>Bdelloidea</taxon>
        <taxon>Adinetida</taxon>
        <taxon>Adinetidae</taxon>
        <taxon>Adineta</taxon>
    </lineage>
</organism>
<keyword evidence="1" id="KW-0175">Coiled coil</keyword>
<dbReference type="Proteomes" id="UP000663844">
    <property type="component" value="Unassembled WGS sequence"/>
</dbReference>
<proteinExistence type="predicted"/>
<evidence type="ECO:0000313" key="2">
    <source>
        <dbReference type="EMBL" id="CAF1317118.1"/>
    </source>
</evidence>
<sequence>MANTIVFEGILRELNDDLEIEGKEYNLNNIYLNFNNENLANDLHNQSQSQSISTAEKRITKEKDLFFLDIPNYLSASNSNLGATFLPELRSYFQPIDFQDLQHLCMLTYHISIIHLHQQLWQRFLQSCKDQLKLQEQVSLLSDNTQINLSFYPETVTSIMISKGIIDINQQDTIEPNIYIQFIKNYLQELKEKVKQYQIQFDTLKNSLPNHTETFVNKIDGFVQNEGLIPMKLHFQARIALDKYISIDRSYQLEYFQQKPTDLQLQIVKKICSLTFDKEKTEQELILLTFGLLLKKLPKSLEILEVSLPTSITTISDSTIRERLSNEYQRIIQRAKANLTDVLRSAMEAKKNDCEKKLERETAEIWKYQRQLPTHERLSPVMLKLIEQRQKNIIECLKYIYHLKNNFLVQAPSTIIINSVN</sequence>
<protein>
    <submittedName>
        <fullName evidence="2">Uncharacterized protein</fullName>
    </submittedName>
</protein>
<dbReference type="Proteomes" id="UP000663845">
    <property type="component" value="Unassembled WGS sequence"/>
</dbReference>
<evidence type="ECO:0000313" key="3">
    <source>
        <dbReference type="EMBL" id="CAF3554244.1"/>
    </source>
</evidence>
<reference evidence="2" key="1">
    <citation type="submission" date="2021-02" db="EMBL/GenBank/DDBJ databases">
        <authorList>
            <person name="Nowell W R."/>
        </authorList>
    </citation>
    <scope>NUCLEOTIDE SEQUENCE</scope>
</reference>
<name>A0A815F0A9_9BILA</name>
<accession>A0A815F0A9</accession>
<comment type="caution">
    <text evidence="2">The sequence shown here is derived from an EMBL/GenBank/DDBJ whole genome shotgun (WGS) entry which is preliminary data.</text>
</comment>
<dbReference type="AlphaFoldDB" id="A0A815F0A9"/>